<evidence type="ECO:0000313" key="4">
    <source>
        <dbReference type="Proteomes" id="UP000554235"/>
    </source>
</evidence>
<keyword evidence="4" id="KW-1185">Reference proteome</keyword>
<reference evidence="3 4" key="1">
    <citation type="submission" date="2020-01" db="EMBL/GenBank/DDBJ databases">
        <title>Identification and distribution of gene clusters putatively required for synthesis of sphingolipid metabolism inhibitors in phylogenetically diverse species of the filamentous fungus Fusarium.</title>
        <authorList>
            <person name="Kim H.-S."/>
            <person name="Busman M."/>
            <person name="Brown D.W."/>
            <person name="Divon H."/>
            <person name="Uhlig S."/>
            <person name="Proctor R.H."/>
        </authorList>
    </citation>
    <scope>NUCLEOTIDE SEQUENCE [LARGE SCALE GENOMIC DNA]</scope>
    <source>
        <strain evidence="3 4">NRRL 20459</strain>
    </source>
</reference>
<name>A0A8H4PGV6_9HYPO</name>
<evidence type="ECO:0000256" key="1">
    <source>
        <dbReference type="SAM" id="SignalP"/>
    </source>
</evidence>
<sequence>MRALAFTAALVGIAAAAPAPAPTATLFDDIVVVSTATSHTYEPTATPDASAYWTPNTTKQTTCDRKSYHAAFAPKDVKRADFRDCASLLSAFGRHNGTFSIPAVTDALPASYNASGFIDIVQSDSCTFGVRTAEALTLGDDDVDWIVQKTLKDYSAGFEMAARGKVDCATEKDAKKKAKLYWQVYDASTDQ</sequence>
<comment type="caution">
    <text evidence="3">The sequence shown here is derived from an EMBL/GenBank/DDBJ whole genome shotgun (WGS) entry which is preliminary data.</text>
</comment>
<feature type="chain" id="PRO_5034897611" description="Ecp2 effector protein-like domain-containing protein" evidence="1">
    <location>
        <begin position="17"/>
        <end position="191"/>
    </location>
</feature>
<dbReference type="AlphaFoldDB" id="A0A8H4PGV6"/>
<gene>
    <name evidence="3" type="ORF">FALBO_12806</name>
</gene>
<protein>
    <recommendedName>
        <fullName evidence="2">Ecp2 effector protein-like domain-containing protein</fullName>
    </recommendedName>
</protein>
<evidence type="ECO:0000313" key="3">
    <source>
        <dbReference type="EMBL" id="KAF4460412.1"/>
    </source>
</evidence>
<feature type="domain" description="Ecp2 effector protein-like" evidence="2">
    <location>
        <begin position="63"/>
        <end position="168"/>
    </location>
</feature>
<dbReference type="EMBL" id="JAADYS010001949">
    <property type="protein sequence ID" value="KAF4460412.1"/>
    <property type="molecule type" value="Genomic_DNA"/>
</dbReference>
<organism evidence="3 4">
    <name type="scientific">Fusarium albosuccineum</name>
    <dbReference type="NCBI Taxonomy" id="1237068"/>
    <lineage>
        <taxon>Eukaryota</taxon>
        <taxon>Fungi</taxon>
        <taxon>Dikarya</taxon>
        <taxon>Ascomycota</taxon>
        <taxon>Pezizomycotina</taxon>
        <taxon>Sordariomycetes</taxon>
        <taxon>Hypocreomycetidae</taxon>
        <taxon>Hypocreales</taxon>
        <taxon>Nectriaceae</taxon>
        <taxon>Fusarium</taxon>
        <taxon>Fusarium decemcellulare species complex</taxon>
    </lineage>
</organism>
<proteinExistence type="predicted"/>
<dbReference type="Proteomes" id="UP000554235">
    <property type="component" value="Unassembled WGS sequence"/>
</dbReference>
<dbReference type="OrthoDB" id="4944568at2759"/>
<dbReference type="InterPro" id="IPR029226">
    <property type="entry name" value="Ecp2-like"/>
</dbReference>
<evidence type="ECO:0000259" key="2">
    <source>
        <dbReference type="Pfam" id="PF14856"/>
    </source>
</evidence>
<keyword evidence="1" id="KW-0732">Signal</keyword>
<dbReference type="Pfam" id="PF14856">
    <property type="entry name" value="Hce2"/>
    <property type="match status" value="1"/>
</dbReference>
<accession>A0A8H4PGV6</accession>
<feature type="signal peptide" evidence="1">
    <location>
        <begin position="1"/>
        <end position="16"/>
    </location>
</feature>